<gene>
    <name evidence="2" type="ORF">COY96_00470</name>
</gene>
<evidence type="ECO:0000259" key="1">
    <source>
        <dbReference type="Pfam" id="PF01936"/>
    </source>
</evidence>
<dbReference type="AlphaFoldDB" id="A0A2M7Q8A0"/>
<accession>A0A2M7Q8A0</accession>
<dbReference type="PANTHER" id="PTHR35458">
    <property type="entry name" value="SLR0755 PROTEIN"/>
    <property type="match status" value="1"/>
</dbReference>
<feature type="domain" description="NYN" evidence="1">
    <location>
        <begin position="17"/>
        <end position="145"/>
    </location>
</feature>
<dbReference type="InterPro" id="IPR047140">
    <property type="entry name" value="LabA"/>
</dbReference>
<dbReference type="EMBL" id="PFKZ01000016">
    <property type="protein sequence ID" value="PIY59681.1"/>
    <property type="molecule type" value="Genomic_DNA"/>
</dbReference>
<protein>
    <recommendedName>
        <fullName evidence="1">NYN domain-containing protein</fullName>
    </recommendedName>
</protein>
<dbReference type="Pfam" id="PF01936">
    <property type="entry name" value="NYN"/>
    <property type="match status" value="1"/>
</dbReference>
<organism evidence="2 3">
    <name type="scientific">Candidatus Wolfebacteria bacterium CG_4_10_14_0_8_um_filter_37_11</name>
    <dbReference type="NCBI Taxonomy" id="1975062"/>
    <lineage>
        <taxon>Bacteria</taxon>
        <taxon>Candidatus Wolfeibacteriota</taxon>
    </lineage>
</organism>
<comment type="caution">
    <text evidence="2">The sequence shown here is derived from an EMBL/GenBank/DDBJ whole genome shotgun (WGS) entry which is preliminary data.</text>
</comment>
<sequence length="179" mass="20939">MDSQTKKILERPNNYAFIDSQNLNLGIQSLGWKLDFAKFHRYLKEKYNVVTAYLFIGYVPANQNLYSSLQKRGYVLIFKPVIPDQNGEVKGNIDADLVLQAMIDYEKYDKAIIISSDGDFYSLVKYLYDNNKLRIVMSPYVKTCSVLLKKSAKERVVFMNNLKEKLEYKDMPPKMKKHR</sequence>
<dbReference type="InterPro" id="IPR021139">
    <property type="entry name" value="NYN"/>
</dbReference>
<dbReference type="GO" id="GO:0004540">
    <property type="term" value="F:RNA nuclease activity"/>
    <property type="evidence" value="ECO:0007669"/>
    <property type="project" value="InterPro"/>
</dbReference>
<dbReference type="PANTHER" id="PTHR35458:SF2">
    <property type="entry name" value="SLR0755 PROTEIN"/>
    <property type="match status" value="1"/>
</dbReference>
<name>A0A2M7Q8A0_9BACT</name>
<evidence type="ECO:0000313" key="2">
    <source>
        <dbReference type="EMBL" id="PIY59681.1"/>
    </source>
</evidence>
<dbReference type="Gene3D" id="3.40.50.1010">
    <property type="entry name" value="5'-nuclease"/>
    <property type="match status" value="1"/>
</dbReference>
<evidence type="ECO:0000313" key="3">
    <source>
        <dbReference type="Proteomes" id="UP000230363"/>
    </source>
</evidence>
<dbReference type="Proteomes" id="UP000230363">
    <property type="component" value="Unassembled WGS sequence"/>
</dbReference>
<proteinExistence type="predicted"/>
<reference evidence="3" key="1">
    <citation type="submission" date="2017-09" db="EMBL/GenBank/DDBJ databases">
        <title>Depth-based differentiation of microbial function through sediment-hosted aquifers and enrichment of novel symbionts in the deep terrestrial subsurface.</title>
        <authorList>
            <person name="Probst A.J."/>
            <person name="Ladd B."/>
            <person name="Jarett J.K."/>
            <person name="Geller-Mcgrath D.E."/>
            <person name="Sieber C.M.K."/>
            <person name="Emerson J.B."/>
            <person name="Anantharaman K."/>
            <person name="Thomas B.C."/>
            <person name="Malmstrom R."/>
            <person name="Stieglmeier M."/>
            <person name="Klingl A."/>
            <person name="Woyke T."/>
            <person name="Ryan C.M."/>
            <person name="Banfield J.F."/>
        </authorList>
    </citation>
    <scope>NUCLEOTIDE SEQUENCE [LARGE SCALE GENOMIC DNA]</scope>
</reference>